<dbReference type="GO" id="GO:0005868">
    <property type="term" value="C:cytoplasmic dynein complex"/>
    <property type="evidence" value="ECO:0007669"/>
    <property type="project" value="TreeGrafter"/>
</dbReference>
<sequence length="140" mass="16101">PGHRSSRHTLEAAGGVVLRSAPQYENTYRLPASGQKFDVQQVHQVIQDILESRLKDVTYDRDSSAMLGKELVDEIHRGVKMFQWSRYKFVCQVIVGQRLGQEIRVVSRCVWDTSLDNFTCVQYSNKSLFVVAHCFGIYFE</sequence>
<reference evidence="2" key="1">
    <citation type="submission" date="2021-04" db="EMBL/GenBank/DDBJ databases">
        <authorList>
            <consortium name="Molecular Ecology Group"/>
        </authorList>
    </citation>
    <scope>NUCLEOTIDE SEQUENCE</scope>
</reference>
<dbReference type="PANTHER" id="PTHR21255:SF7">
    <property type="entry name" value="DYNEIN LIGHT CHAIN TCTEX-TYPE PROTEIN 2B"/>
    <property type="match status" value="1"/>
</dbReference>
<keyword evidence="3" id="KW-1185">Reference proteome</keyword>
<comment type="similarity">
    <text evidence="1">Belongs to the dynein light chain Tctex-type family.</text>
</comment>
<feature type="non-terminal residue" evidence="2">
    <location>
        <position position="140"/>
    </location>
</feature>
<organism evidence="2 3">
    <name type="scientific">Candidula unifasciata</name>
    <dbReference type="NCBI Taxonomy" id="100452"/>
    <lineage>
        <taxon>Eukaryota</taxon>
        <taxon>Metazoa</taxon>
        <taxon>Spiralia</taxon>
        <taxon>Lophotrochozoa</taxon>
        <taxon>Mollusca</taxon>
        <taxon>Gastropoda</taxon>
        <taxon>Heterobranchia</taxon>
        <taxon>Euthyneura</taxon>
        <taxon>Panpulmonata</taxon>
        <taxon>Eupulmonata</taxon>
        <taxon>Stylommatophora</taxon>
        <taxon>Helicina</taxon>
        <taxon>Helicoidea</taxon>
        <taxon>Geomitridae</taxon>
        <taxon>Candidula</taxon>
    </lineage>
</organism>
<dbReference type="EMBL" id="CAJHNH020000635">
    <property type="protein sequence ID" value="CAG5118941.1"/>
    <property type="molecule type" value="Genomic_DNA"/>
</dbReference>
<proteinExistence type="inferred from homology"/>
<gene>
    <name evidence="2" type="ORF">CUNI_LOCUS4499</name>
</gene>
<dbReference type="PANTHER" id="PTHR21255">
    <property type="entry name" value="T-COMPLEX-ASSOCIATED-TESTIS-EXPRESSED 1/ DYNEIN LIGHT CHAIN"/>
    <property type="match status" value="1"/>
</dbReference>
<dbReference type="CDD" id="cd21451">
    <property type="entry name" value="DLC-like_TCTEX1D"/>
    <property type="match status" value="1"/>
</dbReference>
<name>A0A8S3YUL1_9EUPU</name>
<evidence type="ECO:0000313" key="3">
    <source>
        <dbReference type="Proteomes" id="UP000678393"/>
    </source>
</evidence>
<dbReference type="GO" id="GO:0045505">
    <property type="term" value="F:dynein intermediate chain binding"/>
    <property type="evidence" value="ECO:0007669"/>
    <property type="project" value="TreeGrafter"/>
</dbReference>
<dbReference type="GO" id="GO:0007018">
    <property type="term" value="P:microtubule-based movement"/>
    <property type="evidence" value="ECO:0007669"/>
    <property type="project" value="TreeGrafter"/>
</dbReference>
<accession>A0A8S3YUL1</accession>
<dbReference type="OrthoDB" id="10248487at2759"/>
<dbReference type="Pfam" id="PF03645">
    <property type="entry name" value="Tctex-1"/>
    <property type="match status" value="1"/>
</dbReference>
<dbReference type="Proteomes" id="UP000678393">
    <property type="component" value="Unassembled WGS sequence"/>
</dbReference>
<dbReference type="GO" id="GO:0005737">
    <property type="term" value="C:cytoplasm"/>
    <property type="evidence" value="ECO:0007669"/>
    <property type="project" value="TreeGrafter"/>
</dbReference>
<evidence type="ECO:0000313" key="2">
    <source>
        <dbReference type="EMBL" id="CAG5118941.1"/>
    </source>
</evidence>
<protein>
    <submittedName>
        <fullName evidence="2">Uncharacterized protein</fullName>
    </submittedName>
</protein>
<dbReference type="AlphaFoldDB" id="A0A8S3YUL1"/>
<evidence type="ECO:0000256" key="1">
    <source>
        <dbReference type="ARBA" id="ARBA00005361"/>
    </source>
</evidence>
<dbReference type="Gene3D" id="3.30.1140.40">
    <property type="entry name" value="Tctex-1"/>
    <property type="match status" value="1"/>
</dbReference>
<comment type="caution">
    <text evidence="2">The sequence shown here is derived from an EMBL/GenBank/DDBJ whole genome shotgun (WGS) entry which is preliminary data.</text>
</comment>
<dbReference type="InterPro" id="IPR038586">
    <property type="entry name" value="Tctex-1-like_sf"/>
</dbReference>
<dbReference type="InterPro" id="IPR005334">
    <property type="entry name" value="Tctex-1-like"/>
</dbReference>